<reference evidence="2" key="1">
    <citation type="submission" date="2021-01" db="EMBL/GenBank/DDBJ databases">
        <authorList>
            <person name="Corre E."/>
            <person name="Pelletier E."/>
            <person name="Niang G."/>
            <person name="Scheremetjew M."/>
            <person name="Finn R."/>
            <person name="Kale V."/>
            <person name="Holt S."/>
            <person name="Cochrane G."/>
            <person name="Meng A."/>
            <person name="Brown T."/>
            <person name="Cohen L."/>
        </authorList>
    </citation>
    <scope>NUCLEOTIDE SEQUENCE</scope>
    <source>
        <strain evidence="2">CCMP3328</strain>
    </source>
</reference>
<accession>A0A7R9ZR75</accession>
<name>A0A7R9ZR75_9STRA</name>
<proteinExistence type="predicted"/>
<keyword evidence="1" id="KW-1133">Transmembrane helix</keyword>
<sequence>MSRWAMVLLTFSLMIAATIVGMIISTNPTENFHAVGFADTIQTLAQIGGSILVRFLRGQQQQQQHVEECWLSNQAPSLPAEVLEGMGAEALCCNLNEATTKTTKTTKTTMTMLPPARSQRLPETAESNEHEASYDAWSIGVHVRNKDDDTVRFAAAPMNGTIEDENEGGSIPRVVRPEMVWISCAASRIMNGAYSTMRMMKRRRLLRTVLPLLLYSESMSQSAVAAADTTQNETAVVGADGLTTGCMLCLVLAAILGFLAGSCHASICGRRRNECAVLGKTRRRWSRGTAKKMVRWET</sequence>
<feature type="transmembrane region" description="Helical" evidence="1">
    <location>
        <begin position="7"/>
        <end position="26"/>
    </location>
</feature>
<keyword evidence="1" id="KW-0472">Membrane</keyword>
<evidence type="ECO:0000313" key="2">
    <source>
        <dbReference type="EMBL" id="CAD8341114.1"/>
    </source>
</evidence>
<feature type="transmembrane region" description="Helical" evidence="1">
    <location>
        <begin position="32"/>
        <end position="56"/>
    </location>
</feature>
<dbReference type="AlphaFoldDB" id="A0A7R9ZR75"/>
<evidence type="ECO:0000256" key="1">
    <source>
        <dbReference type="SAM" id="Phobius"/>
    </source>
</evidence>
<organism evidence="2">
    <name type="scientific">Craspedostauros australis</name>
    <dbReference type="NCBI Taxonomy" id="1486917"/>
    <lineage>
        <taxon>Eukaryota</taxon>
        <taxon>Sar</taxon>
        <taxon>Stramenopiles</taxon>
        <taxon>Ochrophyta</taxon>
        <taxon>Bacillariophyta</taxon>
        <taxon>Bacillariophyceae</taxon>
        <taxon>Bacillariophycidae</taxon>
        <taxon>Naviculales</taxon>
        <taxon>Naviculaceae</taxon>
        <taxon>Craspedostauros</taxon>
    </lineage>
</organism>
<feature type="transmembrane region" description="Helical" evidence="1">
    <location>
        <begin position="205"/>
        <end position="227"/>
    </location>
</feature>
<keyword evidence="1" id="KW-0812">Transmembrane</keyword>
<protein>
    <submittedName>
        <fullName evidence="2">Uncharacterized protein</fullName>
    </submittedName>
</protein>
<feature type="transmembrane region" description="Helical" evidence="1">
    <location>
        <begin position="242"/>
        <end position="263"/>
    </location>
</feature>
<dbReference type="EMBL" id="HBEF01021415">
    <property type="protein sequence ID" value="CAD8341114.1"/>
    <property type="molecule type" value="Transcribed_RNA"/>
</dbReference>
<gene>
    <name evidence="2" type="ORF">CAUS1442_LOCUS13249</name>
</gene>